<dbReference type="InterPro" id="IPR036388">
    <property type="entry name" value="WH-like_DNA-bd_sf"/>
</dbReference>
<gene>
    <name evidence="4" type="ORF">Voc01_104040</name>
</gene>
<dbReference type="GO" id="GO:0004016">
    <property type="term" value="F:adenylate cyclase activity"/>
    <property type="evidence" value="ECO:0007669"/>
    <property type="project" value="TreeGrafter"/>
</dbReference>
<dbReference type="Pfam" id="PF13191">
    <property type="entry name" value="AAA_16"/>
    <property type="match status" value="1"/>
</dbReference>
<dbReference type="InterPro" id="IPR016032">
    <property type="entry name" value="Sig_transdc_resp-reg_C-effctor"/>
</dbReference>
<dbReference type="PROSITE" id="PS50043">
    <property type="entry name" value="HTH_LUXR_2"/>
    <property type="match status" value="1"/>
</dbReference>
<proteinExistence type="predicted"/>
<dbReference type="InterPro" id="IPR011990">
    <property type="entry name" value="TPR-like_helical_dom_sf"/>
</dbReference>
<feature type="domain" description="HTH luxR-type" evidence="3">
    <location>
        <begin position="903"/>
        <end position="970"/>
    </location>
</feature>
<organism evidence="4 5">
    <name type="scientific">Virgisporangium ochraceum</name>
    <dbReference type="NCBI Taxonomy" id="65505"/>
    <lineage>
        <taxon>Bacteria</taxon>
        <taxon>Bacillati</taxon>
        <taxon>Actinomycetota</taxon>
        <taxon>Actinomycetes</taxon>
        <taxon>Micromonosporales</taxon>
        <taxon>Micromonosporaceae</taxon>
        <taxon>Virgisporangium</taxon>
    </lineage>
</organism>
<keyword evidence="1" id="KW-0547">Nucleotide-binding</keyword>
<dbReference type="InterPro" id="IPR041664">
    <property type="entry name" value="AAA_16"/>
</dbReference>
<evidence type="ECO:0000256" key="2">
    <source>
        <dbReference type="ARBA" id="ARBA00022840"/>
    </source>
</evidence>
<reference evidence="4" key="1">
    <citation type="submission" date="2021-01" db="EMBL/GenBank/DDBJ databases">
        <title>Whole genome shotgun sequence of Virgisporangium ochraceum NBRC 16418.</title>
        <authorList>
            <person name="Komaki H."/>
            <person name="Tamura T."/>
        </authorList>
    </citation>
    <scope>NUCLEOTIDE SEQUENCE</scope>
    <source>
        <strain evidence="4">NBRC 16418</strain>
    </source>
</reference>
<dbReference type="Pfam" id="PF00196">
    <property type="entry name" value="GerE"/>
    <property type="match status" value="1"/>
</dbReference>
<dbReference type="InterPro" id="IPR000792">
    <property type="entry name" value="Tscrpt_reg_LuxR_C"/>
</dbReference>
<evidence type="ECO:0000259" key="3">
    <source>
        <dbReference type="PROSITE" id="PS50043"/>
    </source>
</evidence>
<dbReference type="PANTHER" id="PTHR16305">
    <property type="entry name" value="TESTICULAR SOLUBLE ADENYLYL CYCLASE"/>
    <property type="match status" value="1"/>
</dbReference>
<dbReference type="SUPFAM" id="SSF46894">
    <property type="entry name" value="C-terminal effector domain of the bipartite response regulators"/>
    <property type="match status" value="1"/>
</dbReference>
<dbReference type="SUPFAM" id="SSF48452">
    <property type="entry name" value="TPR-like"/>
    <property type="match status" value="1"/>
</dbReference>
<dbReference type="GO" id="GO:0003677">
    <property type="term" value="F:DNA binding"/>
    <property type="evidence" value="ECO:0007669"/>
    <property type="project" value="InterPro"/>
</dbReference>
<dbReference type="InterPro" id="IPR027417">
    <property type="entry name" value="P-loop_NTPase"/>
</dbReference>
<evidence type="ECO:0000256" key="1">
    <source>
        <dbReference type="ARBA" id="ARBA00022741"/>
    </source>
</evidence>
<dbReference type="AlphaFoldDB" id="A0A8J4A6M4"/>
<keyword evidence="5" id="KW-1185">Reference proteome</keyword>
<dbReference type="EMBL" id="BOPH01000160">
    <property type="protein sequence ID" value="GIJ75487.1"/>
    <property type="molecule type" value="Genomic_DNA"/>
</dbReference>
<protein>
    <recommendedName>
        <fullName evidence="3">HTH luxR-type domain-containing protein</fullName>
    </recommendedName>
</protein>
<dbReference type="SUPFAM" id="SSF52540">
    <property type="entry name" value="P-loop containing nucleoside triphosphate hydrolases"/>
    <property type="match status" value="1"/>
</dbReference>
<dbReference type="SMART" id="SM00421">
    <property type="entry name" value="HTH_LUXR"/>
    <property type="match status" value="1"/>
</dbReference>
<comment type="caution">
    <text evidence="4">The sequence shown here is derived from an EMBL/GenBank/DDBJ whole genome shotgun (WGS) entry which is preliminary data.</text>
</comment>
<dbReference type="GO" id="GO:0005524">
    <property type="term" value="F:ATP binding"/>
    <property type="evidence" value="ECO:0007669"/>
    <property type="project" value="UniProtKB-KW"/>
</dbReference>
<dbReference type="Gene3D" id="1.25.40.10">
    <property type="entry name" value="Tetratricopeptide repeat domain"/>
    <property type="match status" value="1"/>
</dbReference>
<dbReference type="CDD" id="cd06170">
    <property type="entry name" value="LuxR_C_like"/>
    <property type="match status" value="1"/>
</dbReference>
<name>A0A8J4A6M4_9ACTN</name>
<dbReference type="GO" id="GO:0005737">
    <property type="term" value="C:cytoplasm"/>
    <property type="evidence" value="ECO:0007669"/>
    <property type="project" value="TreeGrafter"/>
</dbReference>
<dbReference type="GO" id="GO:0006355">
    <property type="term" value="P:regulation of DNA-templated transcription"/>
    <property type="evidence" value="ECO:0007669"/>
    <property type="project" value="InterPro"/>
</dbReference>
<evidence type="ECO:0000313" key="4">
    <source>
        <dbReference type="EMBL" id="GIJ75487.1"/>
    </source>
</evidence>
<sequence>MRQTLCPVLVGRDEEVGVLADALGRAGEGHGGTVFVVGEAGVGKSRLVRELSERARARQLPVLTGRAVPGGVPAALRPLAEAVLGELRGRGELDAPELRPFRPALGRLVPQWLPAGSGPGVESSVVLGEGLLRLLRFLAGGRGCVLVLEDLHWADPESLAVLEYLTDNLAGERILCLGTVRSEQEGAGRALVANLVDRRAARVVQVAGLGDEAIVRVARACLGAVALPTEVETFLCADADGLPFLVEELLAGLVGAGVLVERNGRWATTAPLWEGRRVPPTFADAVGRRLDGLSDGACDVLRAAAVFGRRFDWSLLPATTGLGEAEVVAALREAVGVQLLTAEADGFRFRHALTRDAVLGGLLPPERASLARSALSAVEHAHPRLPGEWCELAAELAEAAGDRPRAADLLLAASRRARATGALATAEAMLRRARALAPDDATVTVPIDDAMTDVFALAGQVDRAFELGDRLLARLDVASRLPSDGAELHLRLARAAVAAGRWQVAVDHLAAARRTPAARTTTLAASLDALDAQVVLGQGRLAEADRLAASALAAAERAGLAAVACEALEVAGRVARQRDLEAAEASFARGLAIATAHGLELWRLRALHELGTVDQLRTESVDRLRQARDLAVEIGAVALVATLDLQIAAGLIKQFRADEGLAAARESVDASRRLRLGTLPMALVLRATAHAQRGEDGEMEACLAEALALAPDDPDVHGSAWGHCRATSSLLAEHRQRAMIEMTTGARLLQRSPATVAPPFLGMRVLLLAVDGEGIDGADAVARAEAERVRGSGATRHRIVGSLLDCAEAVLLGRAGRSAEAGAVFAVAEAEFGPLVVWYRQYARRLAAEAALADGWGQPVAWLREAAVFFAERSERPVAAACRALLRRAGVPVPRAGRGDAVVPAALRALGVTSREADVLVLLADGLTNRELAEQLHLSPRTVEKHVASLLTKTGCRRRAELAGYSARLTG</sequence>
<dbReference type="PANTHER" id="PTHR16305:SF35">
    <property type="entry name" value="TRANSCRIPTIONAL ACTIVATOR DOMAIN"/>
    <property type="match status" value="1"/>
</dbReference>
<accession>A0A8J4A6M4</accession>
<dbReference type="Gene3D" id="3.40.50.300">
    <property type="entry name" value="P-loop containing nucleotide triphosphate hydrolases"/>
    <property type="match status" value="1"/>
</dbReference>
<evidence type="ECO:0000313" key="5">
    <source>
        <dbReference type="Proteomes" id="UP000635606"/>
    </source>
</evidence>
<keyword evidence="2" id="KW-0067">ATP-binding</keyword>
<dbReference type="RefSeq" id="WP_203935247.1">
    <property type="nucleotide sequence ID" value="NZ_BOPH01000160.1"/>
</dbReference>
<dbReference type="Gene3D" id="1.10.10.10">
    <property type="entry name" value="Winged helix-like DNA-binding domain superfamily/Winged helix DNA-binding domain"/>
    <property type="match status" value="1"/>
</dbReference>
<dbReference type="PRINTS" id="PR00038">
    <property type="entry name" value="HTHLUXR"/>
</dbReference>
<dbReference type="Proteomes" id="UP000635606">
    <property type="component" value="Unassembled WGS sequence"/>
</dbReference>